<dbReference type="EMBL" id="CP014579">
    <property type="protein sequence ID" value="ANB76171.1"/>
    <property type="molecule type" value="Genomic_DNA"/>
</dbReference>
<dbReference type="STRING" id="1804984.AYM40_28320"/>
<dbReference type="PANTHER" id="PTHR21266:SF60">
    <property type="entry name" value="3-KETOSTEROID-9-ALPHA-MONOOXYGENASE, OXYGENASE COMPONENT"/>
    <property type="match status" value="1"/>
</dbReference>
<proteinExistence type="predicted"/>
<keyword evidence="4" id="KW-0408">Iron</keyword>
<dbReference type="GO" id="GO:0016491">
    <property type="term" value="F:oxidoreductase activity"/>
    <property type="evidence" value="ECO:0007669"/>
    <property type="project" value="UniProtKB-KW"/>
</dbReference>
<dbReference type="GO" id="GO:0046872">
    <property type="term" value="F:metal ion binding"/>
    <property type="evidence" value="ECO:0007669"/>
    <property type="project" value="UniProtKB-KW"/>
</dbReference>
<dbReference type="OrthoDB" id="9790995at2"/>
<gene>
    <name evidence="7" type="ORF">AYM40_28320</name>
</gene>
<organism evidence="7 8">
    <name type="scientific">Paraburkholderia phytofirmans OLGA172</name>
    <dbReference type="NCBI Taxonomy" id="1417228"/>
    <lineage>
        <taxon>Bacteria</taxon>
        <taxon>Pseudomonadati</taxon>
        <taxon>Pseudomonadota</taxon>
        <taxon>Betaproteobacteria</taxon>
        <taxon>Burkholderiales</taxon>
        <taxon>Burkholderiaceae</taxon>
        <taxon>Paraburkholderia</taxon>
    </lineage>
</organism>
<dbReference type="Pfam" id="PF19112">
    <property type="entry name" value="VanA_C"/>
    <property type="match status" value="1"/>
</dbReference>
<evidence type="ECO:0000313" key="7">
    <source>
        <dbReference type="EMBL" id="ANB76171.1"/>
    </source>
</evidence>
<keyword evidence="2" id="KW-0479">Metal-binding</keyword>
<keyword evidence="3" id="KW-0560">Oxidoreductase</keyword>
<reference evidence="7 8" key="1">
    <citation type="journal article" date="2016" name="Gene">
        <title>PacBio SMRT assembly of a complex multi-replicon genome reveals chlorocatechol degradative operon in a region of genome plasticity.</title>
        <authorList>
            <person name="Ricker N."/>
            <person name="Shen S.Y."/>
            <person name="Goordial J."/>
            <person name="Jin S."/>
            <person name="Fulthorpe R.R."/>
        </authorList>
    </citation>
    <scope>NUCLEOTIDE SEQUENCE [LARGE SCALE GENOMIC DNA]</scope>
    <source>
        <strain evidence="7 8">OLGA172</strain>
    </source>
</reference>
<sequence>MLEQNERIEDRVERSVLTGVRNRWWCIGPSAMVGNQPVGIKRLGVALVAWRDTGGKVNLIEDICPHRGAPLSMGRLEDGKLSCRYHGVEVSGEGVVTAVPAYPQCAYVGKKMVRSYPVVEHFQGLWAWFGEDEDTEPLPLVFPREYESADWTGFPISMTWQTNYQYMWDNVLDIMHPEYLHKDTQYFESGVANQVLVTPTDTGFTVRREISKGDNVELMEFIDTGAFWFRIGYNAPPECGPGGNWRVFPLATPIDEHTCQITIWRMRNVAGWEADLFRFMFNTKLEHFNWEIVQEDKDILEGMPPWPMQEKLYQHDVGLARLRRHVRDVVRKQLESRERMRTGAEA</sequence>
<evidence type="ECO:0000256" key="1">
    <source>
        <dbReference type="ARBA" id="ARBA00022714"/>
    </source>
</evidence>
<evidence type="ECO:0000259" key="6">
    <source>
        <dbReference type="PROSITE" id="PS51296"/>
    </source>
</evidence>
<protein>
    <recommendedName>
        <fullName evidence="6">Rieske domain-containing protein</fullName>
    </recommendedName>
</protein>
<evidence type="ECO:0000256" key="5">
    <source>
        <dbReference type="ARBA" id="ARBA00023014"/>
    </source>
</evidence>
<dbReference type="KEGG" id="buz:AYM40_28320"/>
<keyword evidence="8" id="KW-1185">Reference proteome</keyword>
<dbReference type="RefSeq" id="WP_063499418.1">
    <property type="nucleotide sequence ID" value="NZ_CP014579.1"/>
</dbReference>
<name>A0A160FT70_9BURK</name>
<keyword evidence="1" id="KW-0001">2Fe-2S</keyword>
<dbReference type="PANTHER" id="PTHR21266">
    <property type="entry name" value="IRON-SULFUR DOMAIN CONTAINING PROTEIN"/>
    <property type="match status" value="1"/>
</dbReference>
<dbReference type="Gene3D" id="2.102.10.10">
    <property type="entry name" value="Rieske [2Fe-2S] iron-sulphur domain"/>
    <property type="match status" value="1"/>
</dbReference>
<keyword evidence="5" id="KW-0411">Iron-sulfur</keyword>
<dbReference type="PROSITE" id="PS51296">
    <property type="entry name" value="RIESKE"/>
    <property type="match status" value="1"/>
</dbReference>
<dbReference type="Pfam" id="PF00355">
    <property type="entry name" value="Rieske"/>
    <property type="match status" value="1"/>
</dbReference>
<accession>A0A160FT70</accession>
<dbReference type="Proteomes" id="UP000076852">
    <property type="component" value="Chromosome 2"/>
</dbReference>
<evidence type="ECO:0000256" key="3">
    <source>
        <dbReference type="ARBA" id="ARBA00023002"/>
    </source>
</evidence>
<evidence type="ECO:0000256" key="2">
    <source>
        <dbReference type="ARBA" id="ARBA00022723"/>
    </source>
</evidence>
<evidence type="ECO:0000313" key="8">
    <source>
        <dbReference type="Proteomes" id="UP000076852"/>
    </source>
</evidence>
<dbReference type="InterPro" id="IPR017941">
    <property type="entry name" value="Rieske_2Fe-2S"/>
</dbReference>
<evidence type="ECO:0000256" key="4">
    <source>
        <dbReference type="ARBA" id="ARBA00023004"/>
    </source>
</evidence>
<dbReference type="GO" id="GO:0051537">
    <property type="term" value="F:2 iron, 2 sulfur cluster binding"/>
    <property type="evidence" value="ECO:0007669"/>
    <property type="project" value="UniProtKB-KW"/>
</dbReference>
<dbReference type="Gene3D" id="3.90.380.10">
    <property type="entry name" value="Naphthalene 1,2-dioxygenase Alpha Subunit, Chain A, domain 1"/>
    <property type="match status" value="1"/>
</dbReference>
<dbReference type="SUPFAM" id="SSF50022">
    <property type="entry name" value="ISP domain"/>
    <property type="match status" value="1"/>
</dbReference>
<feature type="domain" description="Rieske" evidence="6">
    <location>
        <begin position="24"/>
        <end position="127"/>
    </location>
</feature>
<dbReference type="SUPFAM" id="SSF55961">
    <property type="entry name" value="Bet v1-like"/>
    <property type="match status" value="1"/>
</dbReference>
<dbReference type="AlphaFoldDB" id="A0A160FT70"/>
<dbReference type="InterPro" id="IPR036922">
    <property type="entry name" value="Rieske_2Fe-2S_sf"/>
</dbReference>
<dbReference type="InterPro" id="IPR050584">
    <property type="entry name" value="Cholesterol_7-desaturase"/>
</dbReference>
<dbReference type="InterPro" id="IPR044043">
    <property type="entry name" value="VanA_C_cat"/>
</dbReference>